<dbReference type="eggNOG" id="ENOG502T5C8">
    <property type="taxonomic scope" value="Eukaryota"/>
</dbReference>
<name>H6BWH1_EXODN</name>
<evidence type="ECO:0000313" key="2">
    <source>
        <dbReference type="Proteomes" id="UP000007304"/>
    </source>
</evidence>
<sequence length="311" mass="35135">MSSSCRALRRDTVLVLVTFFKFILDRIATSTSCVHFVSHLILGRYTREGSDSGSIQTGSNLSTRGGFVGLISPQWRQHIDSEEPSSSSQTRLPCSGIYLYRTSIGIHLVPQDQPRFKIRHQIKARTSTRLRTVKFHLDRLYLTRRSASLHLKQSVSLFRETQTMSSDSQPKSKGKDAASIIAAASRPSKPAPQHTSFKNDDKKTVWCETQWTNLSIQAKKLDMPTLPYFDPETMLLSKEVNRKLWNQLSKLWNYLGPDRAPYATPILHPGGEVKWHSFLDGDLGSEAEIYDDAVDAFMSDAPRPGWYDLTG</sequence>
<dbReference type="AlphaFoldDB" id="H6BWH1"/>
<gene>
    <name evidence="1" type="ORF">HMPREF1120_03362</name>
</gene>
<dbReference type="VEuPathDB" id="FungiDB:HMPREF1120_03362"/>
<evidence type="ECO:0000313" key="1">
    <source>
        <dbReference type="EMBL" id="EHY55217.1"/>
    </source>
</evidence>
<proteinExistence type="predicted"/>
<dbReference type="RefSeq" id="XP_009155678.1">
    <property type="nucleotide sequence ID" value="XM_009157430.1"/>
</dbReference>
<dbReference type="Proteomes" id="UP000007304">
    <property type="component" value="Unassembled WGS sequence"/>
</dbReference>
<dbReference type="GeneID" id="20308001"/>
<dbReference type="EMBL" id="JH226132">
    <property type="protein sequence ID" value="EHY55217.1"/>
    <property type="molecule type" value="Genomic_DNA"/>
</dbReference>
<protein>
    <submittedName>
        <fullName evidence="1">Uncharacterized protein</fullName>
    </submittedName>
</protein>
<keyword evidence="2" id="KW-1185">Reference proteome</keyword>
<dbReference type="InParanoid" id="H6BWH1"/>
<dbReference type="HOGENOM" id="CLU_894384_0_0_1"/>
<dbReference type="OrthoDB" id="4157656at2759"/>
<reference evidence="1" key="1">
    <citation type="submission" date="2011-07" db="EMBL/GenBank/DDBJ databases">
        <title>The Genome Sequence of Exophiala (Wangiella) dermatitidis NIH/UT8656.</title>
        <authorList>
            <consortium name="The Broad Institute Genome Sequencing Platform"/>
            <person name="Cuomo C."/>
            <person name="Wang Z."/>
            <person name="Hunicke-Smith S."/>
            <person name="Szanislo P.J."/>
            <person name="Earl A."/>
            <person name="Young S.K."/>
            <person name="Zeng Q."/>
            <person name="Gargeya S."/>
            <person name="Fitzgerald M."/>
            <person name="Haas B."/>
            <person name="Abouelleil A."/>
            <person name="Alvarado L."/>
            <person name="Arachchi H.M."/>
            <person name="Berlin A."/>
            <person name="Brown A."/>
            <person name="Chapman S.B."/>
            <person name="Chen Z."/>
            <person name="Dunbar C."/>
            <person name="Freedman E."/>
            <person name="Gearin G."/>
            <person name="Gellesch M."/>
            <person name="Goldberg J."/>
            <person name="Griggs A."/>
            <person name="Gujja S."/>
            <person name="Heiman D."/>
            <person name="Howarth C."/>
            <person name="Larson L."/>
            <person name="Lui A."/>
            <person name="MacDonald P.J.P."/>
            <person name="Montmayeur A."/>
            <person name="Murphy C."/>
            <person name="Neiman D."/>
            <person name="Pearson M."/>
            <person name="Priest M."/>
            <person name="Roberts A."/>
            <person name="Saif S."/>
            <person name="Shea T."/>
            <person name="Shenoy N."/>
            <person name="Sisk P."/>
            <person name="Stolte C."/>
            <person name="Sykes S."/>
            <person name="Wortman J."/>
            <person name="Nusbaum C."/>
            <person name="Birren B."/>
        </authorList>
    </citation>
    <scope>NUCLEOTIDE SEQUENCE</scope>
    <source>
        <strain evidence="1">NIH/UT8656</strain>
    </source>
</reference>
<organism evidence="1 2">
    <name type="scientific">Exophiala dermatitidis (strain ATCC 34100 / CBS 525.76 / NIH/UT8656)</name>
    <name type="common">Black yeast</name>
    <name type="synonym">Wangiella dermatitidis</name>
    <dbReference type="NCBI Taxonomy" id="858893"/>
    <lineage>
        <taxon>Eukaryota</taxon>
        <taxon>Fungi</taxon>
        <taxon>Dikarya</taxon>
        <taxon>Ascomycota</taxon>
        <taxon>Pezizomycotina</taxon>
        <taxon>Eurotiomycetes</taxon>
        <taxon>Chaetothyriomycetidae</taxon>
        <taxon>Chaetothyriales</taxon>
        <taxon>Herpotrichiellaceae</taxon>
        <taxon>Exophiala</taxon>
    </lineage>
</organism>
<accession>H6BWH1</accession>